<organism evidence="13 14">
    <name type="scientific">Macrococcus epidermidis</name>
    <dbReference type="NCBI Taxonomy" id="1902580"/>
    <lineage>
        <taxon>Bacteria</taxon>
        <taxon>Bacillati</taxon>
        <taxon>Bacillota</taxon>
        <taxon>Bacilli</taxon>
        <taxon>Bacillales</taxon>
        <taxon>Staphylococcaceae</taxon>
        <taxon>Macrococcus</taxon>
    </lineage>
</organism>
<evidence type="ECO:0000256" key="12">
    <source>
        <dbReference type="ARBA" id="ARBA00049401"/>
    </source>
</evidence>
<keyword evidence="5" id="KW-0216">Detoxification</keyword>
<comment type="function">
    <text evidence="2">Nitronate monooxygenase that uses molecular oxygen to catalyze the oxidative denitrification of alkyl nitronates. Acts on propionate 3-nitronate (P3N), the presumed physiological substrate. Probably functions in the detoxification of P3N, a metabolic poison produced by plants and fungi as a defense mechanism.</text>
</comment>
<dbReference type="RefSeq" id="WP_111717304.1">
    <property type="nucleotide sequence ID" value="NZ_JBHSSR010000010.1"/>
</dbReference>
<evidence type="ECO:0000256" key="9">
    <source>
        <dbReference type="ARBA" id="ARBA00023002"/>
    </source>
</evidence>
<dbReference type="GO" id="GO:0000166">
    <property type="term" value="F:nucleotide binding"/>
    <property type="evidence" value="ECO:0007669"/>
    <property type="project" value="UniProtKB-KW"/>
</dbReference>
<keyword evidence="9" id="KW-0560">Oxidoreductase</keyword>
<comment type="catalytic activity">
    <reaction evidence="12">
        <text>3 propionate 3-nitronate + 3 O2 + H2O = 3 3-oxopropanoate + 2 nitrate + nitrite + H2O2 + 3 H(+)</text>
        <dbReference type="Rhea" id="RHEA:57332"/>
        <dbReference type="ChEBI" id="CHEBI:15377"/>
        <dbReference type="ChEBI" id="CHEBI:15378"/>
        <dbReference type="ChEBI" id="CHEBI:15379"/>
        <dbReference type="ChEBI" id="CHEBI:16240"/>
        <dbReference type="ChEBI" id="CHEBI:16301"/>
        <dbReference type="ChEBI" id="CHEBI:17632"/>
        <dbReference type="ChEBI" id="CHEBI:33190"/>
        <dbReference type="ChEBI" id="CHEBI:136067"/>
    </reaction>
</comment>
<evidence type="ECO:0000256" key="10">
    <source>
        <dbReference type="ARBA" id="ARBA00023033"/>
    </source>
</evidence>
<protein>
    <recommendedName>
        <fullName evidence="4">Probable nitronate monooxygenase</fullName>
    </recommendedName>
    <alternativeName>
        <fullName evidence="11">Propionate 3-nitronate monooxygenase</fullName>
    </alternativeName>
</protein>
<dbReference type="GO" id="GO:0018580">
    <property type="term" value="F:nitronate monooxygenase activity"/>
    <property type="evidence" value="ECO:0007669"/>
    <property type="project" value="InterPro"/>
</dbReference>
<dbReference type="Proteomes" id="UP000249808">
    <property type="component" value="Unassembled WGS sequence"/>
</dbReference>
<evidence type="ECO:0000256" key="1">
    <source>
        <dbReference type="ARBA" id="ARBA00001917"/>
    </source>
</evidence>
<dbReference type="FunFam" id="3.20.20.70:FF:000154">
    <property type="entry name" value="Probable nitronate monooxygenase"/>
    <property type="match status" value="1"/>
</dbReference>
<evidence type="ECO:0000256" key="8">
    <source>
        <dbReference type="ARBA" id="ARBA00022741"/>
    </source>
</evidence>
<dbReference type="GO" id="GO:0009636">
    <property type="term" value="P:response to toxic substance"/>
    <property type="evidence" value="ECO:0007669"/>
    <property type="project" value="UniProtKB-KW"/>
</dbReference>
<gene>
    <name evidence="13" type="ORF">BHU61_12315</name>
</gene>
<evidence type="ECO:0000256" key="4">
    <source>
        <dbReference type="ARBA" id="ARBA00013457"/>
    </source>
</evidence>
<comment type="caution">
    <text evidence="13">The sequence shown here is derived from an EMBL/GenBank/DDBJ whole genome shotgun (WGS) entry which is preliminary data.</text>
</comment>
<dbReference type="InterPro" id="IPR004136">
    <property type="entry name" value="NMO"/>
</dbReference>
<dbReference type="AlphaFoldDB" id="A0A327ZMN2"/>
<evidence type="ECO:0000313" key="13">
    <source>
        <dbReference type="EMBL" id="RAK43681.1"/>
    </source>
</evidence>
<dbReference type="Gene3D" id="3.20.20.70">
    <property type="entry name" value="Aldolase class I"/>
    <property type="match status" value="1"/>
</dbReference>
<reference evidence="13 14" key="1">
    <citation type="journal article" date="2018" name="Front. Microbiol.">
        <title>Description and Comparative Genomics of Macrococcus caseolyticus subsp. hominis subsp. nov., Macrococcus goetzii sp. nov., Macrococcus epidermidis sp. nov., and Macrococcus bohemicus sp. nov., Novel Macrococci From Human Clinical Material With Virulence Potential and Suspected Uptake of Foreign DNA by Natural Transformation.</title>
        <authorList>
            <person name="Maslanova I."/>
            <person name="Wertheimer Z."/>
            <person name="Sedlacek I."/>
            <person name="Svec P."/>
            <person name="Indrakova A."/>
            <person name="Kovarovic V."/>
            <person name="Schumann P."/>
            <person name="Sproer C."/>
            <person name="Kralova S."/>
            <person name="Sedo O."/>
            <person name="Kristofova L."/>
            <person name="Vrbovska V."/>
            <person name="Fuzik T."/>
            <person name="Petras P."/>
            <person name="Zdrahal Z."/>
            <person name="Ruzickova V."/>
            <person name="Doskar J."/>
            <person name="Pantucek R."/>
        </authorList>
    </citation>
    <scope>NUCLEOTIDE SEQUENCE [LARGE SCALE GENOMIC DNA]</scope>
    <source>
        <strain evidence="13 14">01/688</strain>
    </source>
</reference>
<dbReference type="CDD" id="cd04730">
    <property type="entry name" value="NPD_like"/>
    <property type="match status" value="1"/>
</dbReference>
<evidence type="ECO:0000256" key="3">
    <source>
        <dbReference type="ARBA" id="ARBA00009881"/>
    </source>
</evidence>
<keyword evidence="8" id="KW-0547">Nucleotide-binding</keyword>
<keyword evidence="10 13" id="KW-0503">Monooxygenase</keyword>
<dbReference type="PANTHER" id="PTHR42747">
    <property type="entry name" value="NITRONATE MONOOXYGENASE-RELATED"/>
    <property type="match status" value="1"/>
</dbReference>
<proteinExistence type="inferred from homology"/>
<comment type="cofactor">
    <cofactor evidence="1">
        <name>FMN</name>
        <dbReference type="ChEBI" id="CHEBI:58210"/>
    </cofactor>
</comment>
<accession>A0A327ZMN2</accession>
<evidence type="ECO:0000313" key="14">
    <source>
        <dbReference type="Proteomes" id="UP000249808"/>
    </source>
</evidence>
<dbReference type="EMBL" id="PZJH01000010">
    <property type="protein sequence ID" value="RAK43681.1"/>
    <property type="molecule type" value="Genomic_DNA"/>
</dbReference>
<dbReference type="Pfam" id="PF03060">
    <property type="entry name" value="NMO"/>
    <property type="match status" value="1"/>
</dbReference>
<sequence>MWNSTRLTDQLSIAYPIVQAGMAGSTTPELVAAISNEGGLGTIGAGYMTTDVLSDEIEAVRKLTDKPFAVNLFVPEDIQYDDSAIQMMQEKLKPYYDKYDLKTANVKIHSEQTFLDKIQLLMDMEVPVVSFTFGIPAQQIINQLKKKGIITIGTASSIEEARMIEQSGLDMVVAQGFEAGGHKGAFTKTRSIGTMALIPQIVDSVSLPVIAAGGIMDARGMLASLMLGASGVQMGTTFLTTHESKAPNVHKEAIIHAQPEDTTVTKIFSGKSARGIENNFINDLETSGTNILPYPLQNDLTTSIRQSAAKNGDTAILHMWCGQAPTLAKKVNAQGLFREIVAHTDQLILDFKMNNI</sequence>
<evidence type="ECO:0000256" key="5">
    <source>
        <dbReference type="ARBA" id="ARBA00022575"/>
    </source>
</evidence>
<comment type="similarity">
    <text evidence="3">Belongs to the nitronate monooxygenase family. NMO class I subfamily.</text>
</comment>
<evidence type="ECO:0000256" key="2">
    <source>
        <dbReference type="ARBA" id="ARBA00003535"/>
    </source>
</evidence>
<dbReference type="PANTHER" id="PTHR42747:SF3">
    <property type="entry name" value="NITRONATE MONOOXYGENASE-RELATED"/>
    <property type="match status" value="1"/>
</dbReference>
<evidence type="ECO:0000256" key="7">
    <source>
        <dbReference type="ARBA" id="ARBA00022643"/>
    </source>
</evidence>
<keyword evidence="7" id="KW-0288">FMN</keyword>
<dbReference type="InterPro" id="IPR013785">
    <property type="entry name" value="Aldolase_TIM"/>
</dbReference>
<keyword evidence="6" id="KW-0285">Flavoprotein</keyword>
<name>A0A327ZMN2_9STAP</name>
<dbReference type="SUPFAM" id="SSF51412">
    <property type="entry name" value="Inosine monophosphate dehydrogenase (IMPDH)"/>
    <property type="match status" value="1"/>
</dbReference>
<evidence type="ECO:0000256" key="11">
    <source>
        <dbReference type="ARBA" id="ARBA00031155"/>
    </source>
</evidence>
<keyword evidence="14" id="KW-1185">Reference proteome</keyword>
<evidence type="ECO:0000256" key="6">
    <source>
        <dbReference type="ARBA" id="ARBA00022630"/>
    </source>
</evidence>